<dbReference type="PANTHER" id="PTHR36439:SF1">
    <property type="entry name" value="DUF1697 DOMAIN-CONTAINING PROTEIN"/>
    <property type="match status" value="1"/>
</dbReference>
<dbReference type="EMBL" id="JACDUR010000009">
    <property type="protein sequence ID" value="MBA2896565.1"/>
    <property type="molecule type" value="Genomic_DNA"/>
</dbReference>
<comment type="caution">
    <text evidence="1">The sequence shown here is derived from an EMBL/GenBank/DDBJ whole genome shotgun (WGS) entry which is preliminary data.</text>
</comment>
<dbReference type="PANTHER" id="PTHR36439">
    <property type="entry name" value="BLL4334 PROTEIN"/>
    <property type="match status" value="1"/>
</dbReference>
<accession>A0A7W0CSN2</accession>
<reference evidence="1 2" key="1">
    <citation type="submission" date="2020-07" db="EMBL/GenBank/DDBJ databases">
        <title>Genomic Encyclopedia of Type Strains, Phase IV (KMG-IV): sequencing the most valuable type-strain genomes for metagenomic binning, comparative biology and taxonomic classification.</title>
        <authorList>
            <person name="Goeker M."/>
        </authorList>
    </citation>
    <scope>NUCLEOTIDE SEQUENCE [LARGE SCALE GENOMIC DNA]</scope>
    <source>
        <strain evidence="1 2">DSM 45533</strain>
    </source>
</reference>
<dbReference type="PIRSF" id="PIRSF008502">
    <property type="entry name" value="UCP008502"/>
    <property type="match status" value="1"/>
</dbReference>
<gene>
    <name evidence="1" type="ORF">HNR30_007956</name>
</gene>
<dbReference type="RefSeq" id="WP_181615293.1">
    <property type="nucleotide sequence ID" value="NZ_BAABAM010000008.1"/>
</dbReference>
<name>A0A7W0CSN2_9ACTN</name>
<evidence type="ECO:0000313" key="1">
    <source>
        <dbReference type="EMBL" id="MBA2896565.1"/>
    </source>
</evidence>
<proteinExistence type="predicted"/>
<dbReference type="AlphaFoldDB" id="A0A7W0CSN2"/>
<keyword evidence="2" id="KW-1185">Reference proteome</keyword>
<dbReference type="SUPFAM" id="SSF160379">
    <property type="entry name" value="SP0830-like"/>
    <property type="match status" value="1"/>
</dbReference>
<dbReference type="InterPro" id="IPR012545">
    <property type="entry name" value="DUF1697"/>
</dbReference>
<organism evidence="1 2">
    <name type="scientific">Nonomuraea soli</name>
    <dbReference type="NCBI Taxonomy" id="1032476"/>
    <lineage>
        <taxon>Bacteria</taxon>
        <taxon>Bacillati</taxon>
        <taxon>Actinomycetota</taxon>
        <taxon>Actinomycetes</taxon>
        <taxon>Streptosporangiales</taxon>
        <taxon>Streptosporangiaceae</taxon>
        <taxon>Nonomuraea</taxon>
    </lineage>
</organism>
<sequence>MPKYAVLVRGVNLKQHNRLVMAEFRELLKGLGHTAVTTYLNSGNAIVEAPETRTDRLAGAVRAALLEQLGLDVGVVVRTGPELAAVVESNPFPVADPALLRVAFLSHQPRIDLDREAVAPEEFHLGDRVLYLKYGGHPRGSKLGLVARACLRASPELVITERNWNTTLALADRANVNT</sequence>
<evidence type="ECO:0000313" key="2">
    <source>
        <dbReference type="Proteomes" id="UP000530928"/>
    </source>
</evidence>
<protein>
    <submittedName>
        <fullName evidence="1">Uncharacterized protein (DUF1697 family)</fullName>
    </submittedName>
</protein>
<dbReference type="Proteomes" id="UP000530928">
    <property type="component" value="Unassembled WGS sequence"/>
</dbReference>
<dbReference type="Gene3D" id="3.30.70.1280">
    <property type="entry name" value="SP0830-like domains"/>
    <property type="match status" value="1"/>
</dbReference>
<dbReference type="Pfam" id="PF08002">
    <property type="entry name" value="DUF1697"/>
    <property type="match status" value="1"/>
</dbReference>